<dbReference type="Gene3D" id="3.30.365.10">
    <property type="entry name" value="Aldehyde oxidase/xanthine dehydrogenase, molybdopterin binding domain"/>
    <property type="match status" value="4"/>
</dbReference>
<dbReference type="InterPro" id="IPR000674">
    <property type="entry name" value="Ald_Oxase/Xan_DH_a/b"/>
</dbReference>
<dbReference type="InterPro" id="IPR008274">
    <property type="entry name" value="AldOxase/xan_DH_MoCoBD1"/>
</dbReference>
<name>A0A7W6E839_9HYPH</name>
<dbReference type="Pfam" id="PF20256">
    <property type="entry name" value="MoCoBD_2"/>
    <property type="match status" value="1"/>
</dbReference>
<keyword evidence="1" id="KW-0500">Molybdenum</keyword>
<keyword evidence="2 5" id="KW-0560">Oxidoreductase</keyword>
<dbReference type="Proteomes" id="UP000542776">
    <property type="component" value="Unassembled WGS sequence"/>
</dbReference>
<dbReference type="AlphaFoldDB" id="A0A7W6E839"/>
<dbReference type="GO" id="GO:0005506">
    <property type="term" value="F:iron ion binding"/>
    <property type="evidence" value="ECO:0007669"/>
    <property type="project" value="InterPro"/>
</dbReference>
<evidence type="ECO:0000259" key="4">
    <source>
        <dbReference type="SMART" id="SM01008"/>
    </source>
</evidence>
<evidence type="ECO:0000256" key="1">
    <source>
        <dbReference type="ARBA" id="ARBA00022505"/>
    </source>
</evidence>
<protein>
    <submittedName>
        <fullName evidence="5">Xanthine dehydrogenase YagR molybdenum-binding subunit</fullName>
        <ecNumber evidence="5">1.17.1.4</ecNumber>
    </submittedName>
</protein>
<organism evidence="5 6">
    <name type="scientific">Aureimonas pseudogalii</name>
    <dbReference type="NCBI Taxonomy" id="1744844"/>
    <lineage>
        <taxon>Bacteria</taxon>
        <taxon>Pseudomonadati</taxon>
        <taxon>Pseudomonadota</taxon>
        <taxon>Alphaproteobacteria</taxon>
        <taxon>Hyphomicrobiales</taxon>
        <taxon>Aurantimonadaceae</taxon>
        <taxon>Aureimonas</taxon>
    </lineage>
</organism>
<accession>A0A7W6E839</accession>
<dbReference type="InterPro" id="IPR036856">
    <property type="entry name" value="Ald_Oxase/Xan_DH_a/b_sf"/>
</dbReference>
<dbReference type="InterPro" id="IPR046867">
    <property type="entry name" value="AldOxase/xan_DH_MoCoBD2"/>
</dbReference>
<feature type="domain" description="Aldehyde oxidase/xanthine dehydrogenase a/b hammerhead" evidence="4">
    <location>
        <begin position="34"/>
        <end position="145"/>
    </location>
</feature>
<feature type="region of interest" description="Disordered" evidence="3">
    <location>
        <begin position="1"/>
        <end position="29"/>
    </location>
</feature>
<dbReference type="InterPro" id="IPR016208">
    <property type="entry name" value="Ald_Oxase/xanthine_DH-like"/>
</dbReference>
<evidence type="ECO:0000256" key="2">
    <source>
        <dbReference type="ARBA" id="ARBA00023002"/>
    </source>
</evidence>
<dbReference type="SMART" id="SM01008">
    <property type="entry name" value="Ald_Xan_dh_C"/>
    <property type="match status" value="1"/>
</dbReference>
<dbReference type="PANTHER" id="PTHR11908:SF132">
    <property type="entry name" value="ALDEHYDE OXIDASE 1-RELATED"/>
    <property type="match status" value="1"/>
</dbReference>
<comment type="caution">
    <text evidence="5">The sequence shown here is derived from an EMBL/GenBank/DDBJ whole genome shotgun (WGS) entry which is preliminary data.</text>
</comment>
<dbReference type="GO" id="GO:0004854">
    <property type="term" value="F:xanthine dehydrogenase activity"/>
    <property type="evidence" value="ECO:0007669"/>
    <property type="project" value="UniProtKB-EC"/>
</dbReference>
<evidence type="ECO:0000256" key="3">
    <source>
        <dbReference type="SAM" id="MobiDB-lite"/>
    </source>
</evidence>
<keyword evidence="6" id="KW-1185">Reference proteome</keyword>
<dbReference type="PANTHER" id="PTHR11908">
    <property type="entry name" value="XANTHINE DEHYDROGENASE"/>
    <property type="match status" value="1"/>
</dbReference>
<evidence type="ECO:0000313" key="5">
    <source>
        <dbReference type="EMBL" id="MBB3996458.1"/>
    </source>
</evidence>
<proteinExistence type="predicted"/>
<dbReference type="EC" id="1.17.1.4" evidence="5"/>
<evidence type="ECO:0000313" key="6">
    <source>
        <dbReference type="Proteomes" id="UP000542776"/>
    </source>
</evidence>
<dbReference type="SUPFAM" id="SSF56003">
    <property type="entry name" value="Molybdenum cofactor-binding domain"/>
    <property type="match status" value="1"/>
</dbReference>
<dbReference type="RefSeq" id="WP_183197114.1">
    <property type="nucleotide sequence ID" value="NZ_JACIEK010000001.1"/>
</dbReference>
<dbReference type="EMBL" id="JACIEK010000001">
    <property type="protein sequence ID" value="MBB3996458.1"/>
    <property type="molecule type" value="Genomic_DNA"/>
</dbReference>
<dbReference type="SUPFAM" id="SSF54665">
    <property type="entry name" value="CO dehydrogenase molybdoprotein N-domain-like"/>
    <property type="match status" value="1"/>
</dbReference>
<feature type="compositionally biased region" description="Basic and acidic residues" evidence="3">
    <location>
        <begin position="1"/>
        <end position="13"/>
    </location>
</feature>
<dbReference type="InterPro" id="IPR037165">
    <property type="entry name" value="AldOxase/xan_DH_Mopterin-bd_sf"/>
</dbReference>
<sequence>MTIHEPRTRHGDASDGAGPLGRATSRLDGPAKITGRATYALENHPAGLVHAVMIQATVGAGRVLSIEVETAKASPGVLLVLTPETAIELREAANPFGAPARDRAYCPFATEVTYNGQQVAAVVAETFEQATAAAALVVVHYDEGPVVPDFHAENAGAGHPMDRASVEWGEAETALAEAPVQIEATYLTPREYNVPIEPHGLVAEWEGDRLTVHEPSQWVDGMARTYAEWFAIPFENVRIVSPFIGGGFGSKALSLPHGAIAAMAAKMLGRPVKLAVTRPQTFTAYGGRPATRQTLKIGATKEGKLLSIVQTGANETSIGAAKLEPLGSVTTLMYAVPHLSTRQTVVPVNTVEPGALRAPGENPSAYGLECAMDELAYAVGVDPLALRLLNYAEEDPQARKPWSTRRLREAFAAGGEAFGWARRTMAPRSMREGRDLVGWGLAAGTYPVRRTPGEAMVRLLADGTAEVLSSAIDMGTGTYTILAQTAADALGLPVERVAVTLGDSRLPRAPVAGGSQLANLMTAAVQKAALAVREELVGLAINAPASPLAGAQANDLEIENGELRLPRATGDGLPIAALMRAIGRDSIEALRDNLKDGATAKDRFDNFTSVSGMRSPTDGDHSLHSWCAHFVEVRVDEDFGTVRVSRVVSGLDSGRLYNPKLAESQWNGGIVMGIGQALLEEGVVDPRDGRILNANLADYMIPTNADIPEIRTISVGVPDFEASALGGKAVGELAIVGVAPAIANAVFHATGKRIRHLPITLETLL</sequence>
<reference evidence="5 6" key="1">
    <citation type="submission" date="2020-08" db="EMBL/GenBank/DDBJ databases">
        <title>Genomic Encyclopedia of Type Strains, Phase IV (KMG-IV): sequencing the most valuable type-strain genomes for metagenomic binning, comparative biology and taxonomic classification.</title>
        <authorList>
            <person name="Goeker M."/>
        </authorList>
    </citation>
    <scope>NUCLEOTIDE SEQUENCE [LARGE SCALE GENOMIC DNA]</scope>
    <source>
        <strain evidence="5 6">DSM 102238</strain>
    </source>
</reference>
<dbReference type="Pfam" id="PF02738">
    <property type="entry name" value="MoCoBD_1"/>
    <property type="match status" value="1"/>
</dbReference>
<dbReference type="Pfam" id="PF01315">
    <property type="entry name" value="Ald_Xan_dh_C"/>
    <property type="match status" value="1"/>
</dbReference>
<dbReference type="Gene3D" id="3.90.1170.50">
    <property type="entry name" value="Aldehyde oxidase/xanthine dehydrogenase, a/b hammerhead"/>
    <property type="match status" value="1"/>
</dbReference>
<gene>
    <name evidence="5" type="ORF">GGR04_000279</name>
</gene>